<evidence type="ECO:0000313" key="3">
    <source>
        <dbReference type="Proteomes" id="UP000800038"/>
    </source>
</evidence>
<name>A0A6A5SCX7_9PLEO</name>
<feature type="region of interest" description="Disordered" evidence="1">
    <location>
        <begin position="271"/>
        <end position="293"/>
    </location>
</feature>
<feature type="compositionally biased region" description="Low complexity" evidence="1">
    <location>
        <begin position="458"/>
        <end position="467"/>
    </location>
</feature>
<organism evidence="2 3">
    <name type="scientific">Clathrospora elynae</name>
    <dbReference type="NCBI Taxonomy" id="706981"/>
    <lineage>
        <taxon>Eukaryota</taxon>
        <taxon>Fungi</taxon>
        <taxon>Dikarya</taxon>
        <taxon>Ascomycota</taxon>
        <taxon>Pezizomycotina</taxon>
        <taxon>Dothideomycetes</taxon>
        <taxon>Pleosporomycetidae</taxon>
        <taxon>Pleosporales</taxon>
        <taxon>Diademaceae</taxon>
        <taxon>Clathrospora</taxon>
    </lineage>
</organism>
<feature type="region of interest" description="Disordered" evidence="1">
    <location>
        <begin position="435"/>
        <end position="477"/>
    </location>
</feature>
<keyword evidence="3" id="KW-1185">Reference proteome</keyword>
<accession>A0A6A5SCX7</accession>
<dbReference type="OrthoDB" id="3795193at2759"/>
<dbReference type="Proteomes" id="UP000800038">
    <property type="component" value="Unassembled WGS sequence"/>
</dbReference>
<feature type="region of interest" description="Disordered" evidence="1">
    <location>
        <begin position="67"/>
        <end position="90"/>
    </location>
</feature>
<dbReference type="EMBL" id="ML976138">
    <property type="protein sequence ID" value="KAF1937454.1"/>
    <property type="molecule type" value="Genomic_DNA"/>
</dbReference>
<dbReference type="AlphaFoldDB" id="A0A6A5SCX7"/>
<feature type="region of interest" description="Disordered" evidence="1">
    <location>
        <begin position="507"/>
        <end position="530"/>
    </location>
</feature>
<feature type="region of interest" description="Disordered" evidence="1">
    <location>
        <begin position="1"/>
        <end position="26"/>
    </location>
</feature>
<proteinExistence type="predicted"/>
<gene>
    <name evidence="2" type="ORF">EJ02DRAFT_426604</name>
</gene>
<reference evidence="2" key="1">
    <citation type="journal article" date="2020" name="Stud. Mycol.">
        <title>101 Dothideomycetes genomes: a test case for predicting lifestyles and emergence of pathogens.</title>
        <authorList>
            <person name="Haridas S."/>
            <person name="Albert R."/>
            <person name="Binder M."/>
            <person name="Bloem J."/>
            <person name="Labutti K."/>
            <person name="Salamov A."/>
            <person name="Andreopoulos B."/>
            <person name="Baker S."/>
            <person name="Barry K."/>
            <person name="Bills G."/>
            <person name="Bluhm B."/>
            <person name="Cannon C."/>
            <person name="Castanera R."/>
            <person name="Culley D."/>
            <person name="Daum C."/>
            <person name="Ezra D."/>
            <person name="Gonzalez J."/>
            <person name="Henrissat B."/>
            <person name="Kuo A."/>
            <person name="Liang C."/>
            <person name="Lipzen A."/>
            <person name="Lutzoni F."/>
            <person name="Magnuson J."/>
            <person name="Mondo S."/>
            <person name="Nolan M."/>
            <person name="Ohm R."/>
            <person name="Pangilinan J."/>
            <person name="Park H.-J."/>
            <person name="Ramirez L."/>
            <person name="Alfaro M."/>
            <person name="Sun H."/>
            <person name="Tritt A."/>
            <person name="Yoshinaga Y."/>
            <person name="Zwiers L.-H."/>
            <person name="Turgeon B."/>
            <person name="Goodwin S."/>
            <person name="Spatafora J."/>
            <person name="Crous P."/>
            <person name="Grigoriev I."/>
        </authorList>
    </citation>
    <scope>NUCLEOTIDE SEQUENCE</scope>
    <source>
        <strain evidence="2">CBS 161.51</strain>
    </source>
</reference>
<protein>
    <submittedName>
        <fullName evidence="2">Uncharacterized protein</fullName>
    </submittedName>
</protein>
<evidence type="ECO:0000256" key="1">
    <source>
        <dbReference type="SAM" id="MobiDB-lite"/>
    </source>
</evidence>
<feature type="compositionally biased region" description="Polar residues" evidence="1">
    <location>
        <begin position="178"/>
        <end position="194"/>
    </location>
</feature>
<feature type="compositionally biased region" description="Polar residues" evidence="1">
    <location>
        <begin position="206"/>
        <end position="222"/>
    </location>
</feature>
<feature type="region of interest" description="Disordered" evidence="1">
    <location>
        <begin position="600"/>
        <end position="621"/>
    </location>
</feature>
<feature type="compositionally biased region" description="Polar residues" evidence="1">
    <location>
        <begin position="12"/>
        <end position="26"/>
    </location>
</feature>
<sequence length="621" mass="68481">MSQQERAGDQQGDLSPGTNQTGNSSSLNIYASQMHNYIDMRNSMDQSRLPQSVAPSTFDGQALKEHLRGLKGPPGFPLGQQPCANQFDGYYPAGDRAPAERRYGNANFGVGPLPLNRPNNWQANRGNLWPHNGPYMGADGHQSLTMGHTFLGQHQGGVKGPQHIKEYLIQGCGQENQQSYGLPSTSSLSRQNTARRAGCRPIAPKQSPQQTQSTYLSQSAQPTYPPLQANPLRLQPALSHLSPDQLLVQQAQPPTQPLANTTPRLQFANREQAHARKHARNLGWQPPSNDRTIPQTDAQRALYVQRLMSGILDISHTKETSKPFQNRWKSKIAIGKLHYEIDDVETVCWDLIYITERLHRQGPSTLSIFDKTSLGHVEKSRGSTFAQRVNAMIGLARETKASVDSLMRGEKLEMFVACAQHKFKECLQNRVGNGKKKEMIQRGRKNSKNNEEQEVPVEDPAAPAEPTAARREQDYWAPKQAVIKDEGINNIPYAYNESAHLALPKQTDDLSPQTEHTKATPHFVPNQLPALMNDGVPTGATFSEDQEDSKPTSLLGYVAPGFQATQAPTSGSHVGATAPLPIQSLKRSVDRAQLDDQNIESAKRARNPAMPRPWVAAASGV</sequence>
<evidence type="ECO:0000313" key="2">
    <source>
        <dbReference type="EMBL" id="KAF1937454.1"/>
    </source>
</evidence>
<feature type="region of interest" description="Disordered" evidence="1">
    <location>
        <begin position="178"/>
        <end position="230"/>
    </location>
</feature>